<name>A0A543HXY7_9MICO</name>
<protein>
    <submittedName>
        <fullName evidence="1">Uncharacterized protein</fullName>
    </submittedName>
</protein>
<sequence length="104" mass="11259">MKIPSFLVSESLKNNLEIVQGVANVATGAAKNIKTTQEAKRLAADNPARPGMEHLFCYGTLVLHGMPTATFALVTPVEEVRGLLHNSWGINNHDEAIHTLNLVT</sequence>
<dbReference type="RefSeq" id="WP_141917162.1">
    <property type="nucleotide sequence ID" value="NZ_BAAAYS010000021.1"/>
</dbReference>
<gene>
    <name evidence="1" type="ORF">FB466_1447</name>
</gene>
<evidence type="ECO:0000313" key="2">
    <source>
        <dbReference type="Proteomes" id="UP000318331"/>
    </source>
</evidence>
<organism evidence="1 2">
    <name type="scientific">Klugiella xanthotipulae</name>
    <dbReference type="NCBI Taxonomy" id="244735"/>
    <lineage>
        <taxon>Bacteria</taxon>
        <taxon>Bacillati</taxon>
        <taxon>Actinomycetota</taxon>
        <taxon>Actinomycetes</taxon>
        <taxon>Micrococcales</taxon>
        <taxon>Microbacteriaceae</taxon>
        <taxon>Klugiella</taxon>
    </lineage>
</organism>
<dbReference type="Proteomes" id="UP000318331">
    <property type="component" value="Unassembled WGS sequence"/>
</dbReference>
<evidence type="ECO:0000313" key="1">
    <source>
        <dbReference type="EMBL" id="TQM63192.1"/>
    </source>
</evidence>
<reference evidence="1 2" key="1">
    <citation type="submission" date="2019-06" db="EMBL/GenBank/DDBJ databases">
        <title>Sequencing the genomes of 1000 actinobacteria strains.</title>
        <authorList>
            <person name="Klenk H.-P."/>
        </authorList>
    </citation>
    <scope>NUCLEOTIDE SEQUENCE [LARGE SCALE GENOMIC DNA]</scope>
    <source>
        <strain evidence="1 2">DSM 18031</strain>
    </source>
</reference>
<keyword evidence="2" id="KW-1185">Reference proteome</keyword>
<proteinExistence type="predicted"/>
<accession>A0A543HXY7</accession>
<comment type="caution">
    <text evidence="1">The sequence shown here is derived from an EMBL/GenBank/DDBJ whole genome shotgun (WGS) entry which is preliminary data.</text>
</comment>
<dbReference type="AlphaFoldDB" id="A0A543HXY7"/>
<dbReference type="EMBL" id="VFPN01000002">
    <property type="protein sequence ID" value="TQM63192.1"/>
    <property type="molecule type" value="Genomic_DNA"/>
</dbReference>